<evidence type="ECO:0000313" key="2">
    <source>
        <dbReference type="EMBL" id="VEL12809.1"/>
    </source>
</evidence>
<evidence type="ECO:0000256" key="1">
    <source>
        <dbReference type="SAM" id="MobiDB-lite"/>
    </source>
</evidence>
<evidence type="ECO:0000313" key="3">
    <source>
        <dbReference type="Proteomes" id="UP000784294"/>
    </source>
</evidence>
<comment type="caution">
    <text evidence="2">The sequence shown here is derived from an EMBL/GenBank/DDBJ whole genome shotgun (WGS) entry which is preliminary data.</text>
</comment>
<reference evidence="2" key="1">
    <citation type="submission" date="2018-11" db="EMBL/GenBank/DDBJ databases">
        <authorList>
            <consortium name="Pathogen Informatics"/>
        </authorList>
    </citation>
    <scope>NUCLEOTIDE SEQUENCE</scope>
</reference>
<dbReference type="EMBL" id="CAAALY010015901">
    <property type="protein sequence ID" value="VEL12809.1"/>
    <property type="molecule type" value="Genomic_DNA"/>
</dbReference>
<feature type="compositionally biased region" description="Basic residues" evidence="1">
    <location>
        <begin position="126"/>
        <end position="139"/>
    </location>
</feature>
<protein>
    <submittedName>
        <fullName evidence="2">Uncharacterized protein</fullName>
    </submittedName>
</protein>
<name>A0A448WIU9_9PLAT</name>
<feature type="region of interest" description="Disordered" evidence="1">
    <location>
        <begin position="54"/>
        <end position="162"/>
    </location>
</feature>
<gene>
    <name evidence="2" type="ORF">PXEA_LOCUS6249</name>
</gene>
<dbReference type="Proteomes" id="UP000784294">
    <property type="component" value="Unassembled WGS sequence"/>
</dbReference>
<feature type="compositionally biased region" description="Polar residues" evidence="1">
    <location>
        <begin position="67"/>
        <end position="83"/>
    </location>
</feature>
<sequence length="199" mass="20845">MKPPINNADGRSENLHSQRFDAGNHHQGLRAIAAGLATFHKRFLNELERRRRLASAGASSADVVVGTPSTSGENRSRVSTTLSDAACPLVPPSSSAVAEIPDSGNAASEGICTATPPGSQQQQQQQHHHHHHHHRHPHKLSVSSGGGGPAVGGNNLSSRDENPPEVGTFLLAATPLSIISGAFCPHFLSVLPRDGADTI</sequence>
<dbReference type="AlphaFoldDB" id="A0A448WIU9"/>
<feature type="compositionally biased region" description="Low complexity" evidence="1">
    <location>
        <begin position="54"/>
        <end position="66"/>
    </location>
</feature>
<organism evidence="2 3">
    <name type="scientific">Protopolystoma xenopodis</name>
    <dbReference type="NCBI Taxonomy" id="117903"/>
    <lineage>
        <taxon>Eukaryota</taxon>
        <taxon>Metazoa</taxon>
        <taxon>Spiralia</taxon>
        <taxon>Lophotrochozoa</taxon>
        <taxon>Platyhelminthes</taxon>
        <taxon>Monogenea</taxon>
        <taxon>Polyopisthocotylea</taxon>
        <taxon>Polystomatidea</taxon>
        <taxon>Polystomatidae</taxon>
        <taxon>Protopolystoma</taxon>
    </lineage>
</organism>
<accession>A0A448WIU9</accession>
<keyword evidence="3" id="KW-1185">Reference proteome</keyword>
<proteinExistence type="predicted"/>